<accession>A0A2S8SCQ7</accession>
<dbReference type="AlphaFoldDB" id="A0A2S8SCQ7"/>
<comment type="caution">
    <text evidence="5">The sequence shown here is derived from an EMBL/GenBank/DDBJ whole genome shotgun (WGS) entry which is preliminary data.</text>
</comment>
<dbReference type="SUPFAM" id="SSF53335">
    <property type="entry name" value="S-adenosyl-L-methionine-dependent methyltransferases"/>
    <property type="match status" value="1"/>
</dbReference>
<dbReference type="EMBL" id="PVEP01000001">
    <property type="protein sequence ID" value="PQV58605.1"/>
    <property type="molecule type" value="Genomic_DNA"/>
</dbReference>
<keyword evidence="3" id="KW-0949">S-adenosyl-L-methionine</keyword>
<dbReference type="Pfam" id="PF08241">
    <property type="entry name" value="Methyltransf_11"/>
    <property type="match status" value="1"/>
</dbReference>
<gene>
    <name evidence="5" type="ORF">LX70_00417</name>
</gene>
<dbReference type="GO" id="GO:0032259">
    <property type="term" value="P:methylation"/>
    <property type="evidence" value="ECO:0007669"/>
    <property type="project" value="UniProtKB-KW"/>
</dbReference>
<keyword evidence="6" id="KW-1185">Reference proteome</keyword>
<dbReference type="InterPro" id="IPR029063">
    <property type="entry name" value="SAM-dependent_MTases_sf"/>
</dbReference>
<keyword evidence="1 5" id="KW-0489">Methyltransferase</keyword>
<dbReference type="PANTHER" id="PTHR43591">
    <property type="entry name" value="METHYLTRANSFERASE"/>
    <property type="match status" value="1"/>
</dbReference>
<feature type="domain" description="Methyltransferase type 11" evidence="4">
    <location>
        <begin position="83"/>
        <end position="178"/>
    </location>
</feature>
<name>A0A2S8SCQ7_9RHOB</name>
<evidence type="ECO:0000259" key="4">
    <source>
        <dbReference type="Pfam" id="PF08241"/>
    </source>
</evidence>
<dbReference type="InterPro" id="IPR013216">
    <property type="entry name" value="Methyltransf_11"/>
</dbReference>
<organism evidence="5 6">
    <name type="scientific">Albidovulum denitrificans</name>
    <dbReference type="NCBI Taxonomy" id="404881"/>
    <lineage>
        <taxon>Bacteria</taxon>
        <taxon>Pseudomonadati</taxon>
        <taxon>Pseudomonadota</taxon>
        <taxon>Alphaproteobacteria</taxon>
        <taxon>Rhodobacterales</taxon>
        <taxon>Paracoccaceae</taxon>
        <taxon>Albidovulum</taxon>
    </lineage>
</organism>
<evidence type="ECO:0000256" key="3">
    <source>
        <dbReference type="ARBA" id="ARBA00022691"/>
    </source>
</evidence>
<dbReference type="Proteomes" id="UP000238338">
    <property type="component" value="Unassembled WGS sequence"/>
</dbReference>
<dbReference type="InterPro" id="IPR023576">
    <property type="entry name" value="UbiE/COQ5_MeTrFase_CS"/>
</dbReference>
<dbReference type="PROSITE" id="PS01184">
    <property type="entry name" value="UBIE_2"/>
    <property type="match status" value="1"/>
</dbReference>
<dbReference type="OrthoDB" id="7856199at2"/>
<evidence type="ECO:0000256" key="2">
    <source>
        <dbReference type="ARBA" id="ARBA00022679"/>
    </source>
</evidence>
<proteinExistence type="predicted"/>
<evidence type="ECO:0000313" key="5">
    <source>
        <dbReference type="EMBL" id="PQV58605.1"/>
    </source>
</evidence>
<dbReference type="PANTHER" id="PTHR43591:SF110">
    <property type="entry name" value="RHODANESE DOMAIN-CONTAINING PROTEIN"/>
    <property type="match status" value="1"/>
</dbReference>
<evidence type="ECO:0000256" key="1">
    <source>
        <dbReference type="ARBA" id="ARBA00022603"/>
    </source>
</evidence>
<keyword evidence="2 5" id="KW-0808">Transferase</keyword>
<dbReference type="RefSeq" id="WP_105512867.1">
    <property type="nucleotide sequence ID" value="NZ_PVEP01000001.1"/>
</dbReference>
<evidence type="ECO:0000313" key="6">
    <source>
        <dbReference type="Proteomes" id="UP000238338"/>
    </source>
</evidence>
<dbReference type="CDD" id="cd02440">
    <property type="entry name" value="AdoMet_MTases"/>
    <property type="match status" value="1"/>
</dbReference>
<protein>
    <submittedName>
        <fullName evidence="5">Methyltransferase family protein</fullName>
    </submittedName>
</protein>
<dbReference type="GO" id="GO:0008757">
    <property type="term" value="F:S-adenosylmethionine-dependent methyltransferase activity"/>
    <property type="evidence" value="ECO:0007669"/>
    <property type="project" value="InterPro"/>
</dbReference>
<sequence>MRFFQKRLSETQVFFGARARYLYELIGWVTRDETDLHFMNYGYSDGELDTQLILTPQEEFERYSAQLYHAVGGQAPLAGRRVLDIGSGRGGGARHLHSHFGARETIGCDIAQNAIRFCGKVHGGVPGLSFRQGDATALAFADDSFDAVVNVESAHCYTDPRAFFSEVRRVLRPDGAFLLADFTPPRCHPAEARLHLVDGLSQAGFAITAITDVTAHILRGLDADDARRCREIDRRFPRFMRRFARLWAGTRESWIYRDFAEGRRAYLMIHATALPAVDAPGLPRPVDLPEPAPAPQTAVA</sequence>
<dbReference type="Gene3D" id="3.40.50.150">
    <property type="entry name" value="Vaccinia Virus protein VP39"/>
    <property type="match status" value="1"/>
</dbReference>
<reference evidence="5 6" key="1">
    <citation type="submission" date="2018-02" db="EMBL/GenBank/DDBJ databases">
        <title>Genomic Encyclopedia of Archaeal and Bacterial Type Strains, Phase II (KMG-II): from individual species to whole genera.</title>
        <authorList>
            <person name="Goeker M."/>
        </authorList>
    </citation>
    <scope>NUCLEOTIDE SEQUENCE [LARGE SCALE GENOMIC DNA]</scope>
    <source>
        <strain evidence="5 6">DSM 18921</strain>
    </source>
</reference>